<keyword evidence="2" id="KW-0539">Nucleus</keyword>
<protein>
    <submittedName>
        <fullName evidence="4">Uncharacterized protein</fullName>
    </submittedName>
</protein>
<evidence type="ECO:0000256" key="1">
    <source>
        <dbReference type="ARBA" id="ARBA00037992"/>
    </source>
</evidence>
<dbReference type="HOGENOM" id="CLU_040584_0_0_1"/>
<dbReference type="Gene3D" id="1.20.930.10">
    <property type="entry name" value="Conserved domain common to transcription factors TFIIS, elongin A, CRSP70"/>
    <property type="match status" value="1"/>
</dbReference>
<dbReference type="InterPro" id="IPR035441">
    <property type="entry name" value="TFIIS/LEDGF_dom_sf"/>
</dbReference>
<gene>
    <name evidence="4" type="ORF">YQE_07880</name>
</gene>
<evidence type="ECO:0000313" key="4">
    <source>
        <dbReference type="EMBL" id="ENN75537.1"/>
    </source>
</evidence>
<organism evidence="4">
    <name type="scientific">Dendroctonus ponderosae</name>
    <name type="common">Mountain pine beetle</name>
    <dbReference type="NCBI Taxonomy" id="77166"/>
    <lineage>
        <taxon>Eukaryota</taxon>
        <taxon>Metazoa</taxon>
        <taxon>Ecdysozoa</taxon>
        <taxon>Arthropoda</taxon>
        <taxon>Hexapoda</taxon>
        <taxon>Insecta</taxon>
        <taxon>Pterygota</taxon>
        <taxon>Neoptera</taxon>
        <taxon>Endopterygota</taxon>
        <taxon>Coleoptera</taxon>
        <taxon>Polyphaga</taxon>
        <taxon>Cucujiformia</taxon>
        <taxon>Curculionidae</taxon>
        <taxon>Scolytinae</taxon>
        <taxon>Dendroctonus</taxon>
    </lineage>
</organism>
<sequence length="227" mass="26440">MLGKVMSQLKKHDLQLAFIEHNVLNVLTDWLAPMPDRSMPSLQVRESILKLLAEFPPIDQQTLKQSGIGKAVMYLYKHPKEIKENREKAGRLISEWARPIFNLSTDFKALSKEERLQRDIEQMGTKRRKTEEQSEKERKELAKALNADGKPLRPGEKGWVARARVPVPSSKDYLVRPKWKSEVDISRQTKKGMNRFEKHYKNFLDGKRLKQTRRAVDISIEGRHMAL</sequence>
<dbReference type="PROSITE" id="PS51319">
    <property type="entry name" value="TFIIS_N"/>
    <property type="match status" value="1"/>
</dbReference>
<dbReference type="GO" id="GO:0005634">
    <property type="term" value="C:nucleus"/>
    <property type="evidence" value="ECO:0007669"/>
    <property type="project" value="UniProtKB-SubCell"/>
</dbReference>
<accession>N6UA91</accession>
<dbReference type="InterPro" id="IPR051037">
    <property type="entry name" value="RNAPII_TF_IWS1"/>
</dbReference>
<comment type="subcellular location">
    <subcellularLocation>
        <location evidence="2">Nucleus</location>
    </subcellularLocation>
</comment>
<proteinExistence type="inferred from homology"/>
<evidence type="ECO:0000256" key="2">
    <source>
        <dbReference type="PROSITE-ProRule" id="PRU00649"/>
    </source>
</evidence>
<dbReference type="InterPro" id="IPR017923">
    <property type="entry name" value="TFIIS_N"/>
</dbReference>
<dbReference type="PANTHER" id="PTHR46010:SF1">
    <property type="entry name" value="PROTEIN IWS1 HOMOLOG"/>
    <property type="match status" value="1"/>
</dbReference>
<dbReference type="PANTHER" id="PTHR46010">
    <property type="entry name" value="PROTEIN IWS1 HOMOLOG"/>
    <property type="match status" value="1"/>
</dbReference>
<dbReference type="OrthoDB" id="21124at2759"/>
<feature type="region of interest" description="Disordered" evidence="3">
    <location>
        <begin position="120"/>
        <end position="140"/>
    </location>
</feature>
<feature type="non-terminal residue" evidence="4">
    <location>
        <position position="1"/>
    </location>
</feature>
<dbReference type="OMA" id="TDYKFAP"/>
<dbReference type="SUPFAM" id="SSF47676">
    <property type="entry name" value="Conserved domain common to transcription factors TFIIS, elongin A, CRSP70"/>
    <property type="match status" value="1"/>
</dbReference>
<reference evidence="4" key="1">
    <citation type="journal article" date="2013" name="Genome Biol.">
        <title>Draft genome of the mountain pine beetle, Dendroctonus ponderosae Hopkins, a major forest pest.</title>
        <authorList>
            <person name="Keeling C.I."/>
            <person name="Yuen M.M."/>
            <person name="Liao N.Y."/>
            <person name="Docking T.R."/>
            <person name="Chan S.K."/>
            <person name="Taylor G.A."/>
            <person name="Palmquist D.L."/>
            <person name="Jackman S.D."/>
            <person name="Nguyen A."/>
            <person name="Li M."/>
            <person name="Henderson H."/>
            <person name="Janes J.K."/>
            <person name="Zhao Y."/>
            <person name="Pandoh P."/>
            <person name="Moore R."/>
            <person name="Sperling F.A."/>
            <person name="Huber D.P."/>
            <person name="Birol I."/>
            <person name="Jones S.J."/>
            <person name="Bohlmann J."/>
        </authorList>
    </citation>
    <scope>NUCLEOTIDE SEQUENCE</scope>
</reference>
<dbReference type="GO" id="GO:0016973">
    <property type="term" value="P:poly(A)+ mRNA export from nucleus"/>
    <property type="evidence" value="ECO:0007669"/>
    <property type="project" value="TreeGrafter"/>
</dbReference>
<dbReference type="EMBL" id="KB741011">
    <property type="protein sequence ID" value="ENN75537.1"/>
    <property type="molecule type" value="Genomic_DNA"/>
</dbReference>
<evidence type="ECO:0000256" key="3">
    <source>
        <dbReference type="SAM" id="MobiDB-lite"/>
    </source>
</evidence>
<dbReference type="Pfam" id="PF08711">
    <property type="entry name" value="Med26"/>
    <property type="match status" value="1"/>
</dbReference>
<dbReference type="AlphaFoldDB" id="N6UA91"/>
<name>N6UA91_DENPD</name>
<comment type="similarity">
    <text evidence="1">Belongs to the IWS1 family.</text>
</comment>
<feature type="compositionally biased region" description="Basic and acidic residues" evidence="3">
    <location>
        <begin position="129"/>
        <end position="140"/>
    </location>
</feature>